<dbReference type="SMART" id="SM00028">
    <property type="entry name" value="TPR"/>
    <property type="match status" value="3"/>
</dbReference>
<sequence length="161" mass="17456">MTIRNPFRRASAGALLILVLSGCAGGLSGSAPLAQGRLPASVPPVAPEQALPVARQRFLAGEWGEAARYYEQAVTRAPGDGAAWLGLAASYDRLRRFDLADQAYRQAAVVVGTRAEYFNNVGYSYLLRGDTRRAAQNFQRAAELQPGNLTIQNNIELMRSF</sequence>
<dbReference type="InterPro" id="IPR011990">
    <property type="entry name" value="TPR-like_helical_dom_sf"/>
</dbReference>
<keyword evidence="2 3" id="KW-0802">TPR repeat</keyword>
<evidence type="ECO:0000313" key="5">
    <source>
        <dbReference type="Proteomes" id="UP001597353"/>
    </source>
</evidence>
<dbReference type="Gene3D" id="1.25.40.10">
    <property type="entry name" value="Tetratricopeptide repeat domain"/>
    <property type="match status" value="1"/>
</dbReference>
<dbReference type="Pfam" id="PF14559">
    <property type="entry name" value="TPR_19"/>
    <property type="match status" value="1"/>
</dbReference>
<evidence type="ECO:0000256" key="1">
    <source>
        <dbReference type="ARBA" id="ARBA00022737"/>
    </source>
</evidence>
<organism evidence="4 5">
    <name type="scientific">Halodurantibacterium flavum</name>
    <dbReference type="NCBI Taxonomy" id="1382802"/>
    <lineage>
        <taxon>Bacteria</taxon>
        <taxon>Pseudomonadati</taxon>
        <taxon>Pseudomonadota</taxon>
        <taxon>Alphaproteobacteria</taxon>
        <taxon>Rhodobacterales</taxon>
        <taxon>Paracoccaceae</taxon>
        <taxon>Halodurantibacterium</taxon>
    </lineage>
</organism>
<accession>A0ABW4S622</accession>
<dbReference type="Proteomes" id="UP001597353">
    <property type="component" value="Unassembled WGS sequence"/>
</dbReference>
<gene>
    <name evidence="4" type="ORF">ACFSGJ_12515</name>
</gene>
<keyword evidence="5" id="KW-1185">Reference proteome</keyword>
<dbReference type="EMBL" id="JBHUGH010000009">
    <property type="protein sequence ID" value="MFD1913036.1"/>
    <property type="molecule type" value="Genomic_DNA"/>
</dbReference>
<reference evidence="5" key="1">
    <citation type="journal article" date="2019" name="Int. J. Syst. Evol. Microbiol.">
        <title>The Global Catalogue of Microorganisms (GCM) 10K type strain sequencing project: providing services to taxonomists for standard genome sequencing and annotation.</title>
        <authorList>
            <consortium name="The Broad Institute Genomics Platform"/>
            <consortium name="The Broad Institute Genome Sequencing Center for Infectious Disease"/>
            <person name="Wu L."/>
            <person name="Ma J."/>
        </authorList>
    </citation>
    <scope>NUCLEOTIDE SEQUENCE [LARGE SCALE GENOMIC DNA]</scope>
    <source>
        <strain evidence="5">CGMCC 4.7242</strain>
    </source>
</reference>
<proteinExistence type="predicted"/>
<dbReference type="PROSITE" id="PS50005">
    <property type="entry name" value="TPR"/>
    <property type="match status" value="1"/>
</dbReference>
<protein>
    <submittedName>
        <fullName evidence="4">Tetratricopeptide repeat protein</fullName>
    </submittedName>
</protein>
<evidence type="ECO:0000256" key="2">
    <source>
        <dbReference type="ARBA" id="ARBA00022803"/>
    </source>
</evidence>
<dbReference type="RefSeq" id="WP_390262214.1">
    <property type="nucleotide sequence ID" value="NZ_JBHUGH010000009.1"/>
</dbReference>
<evidence type="ECO:0000256" key="3">
    <source>
        <dbReference type="PROSITE-ProRule" id="PRU00339"/>
    </source>
</evidence>
<comment type="caution">
    <text evidence="4">The sequence shown here is derived from an EMBL/GenBank/DDBJ whole genome shotgun (WGS) entry which is preliminary data.</text>
</comment>
<dbReference type="PROSITE" id="PS51257">
    <property type="entry name" value="PROKAR_LIPOPROTEIN"/>
    <property type="match status" value="1"/>
</dbReference>
<keyword evidence="1" id="KW-0677">Repeat</keyword>
<dbReference type="InterPro" id="IPR013105">
    <property type="entry name" value="TPR_2"/>
</dbReference>
<dbReference type="Pfam" id="PF07719">
    <property type="entry name" value="TPR_2"/>
    <property type="match status" value="1"/>
</dbReference>
<feature type="repeat" description="TPR" evidence="3">
    <location>
        <begin position="115"/>
        <end position="148"/>
    </location>
</feature>
<evidence type="ECO:0000313" key="4">
    <source>
        <dbReference type="EMBL" id="MFD1913036.1"/>
    </source>
</evidence>
<dbReference type="SUPFAM" id="SSF48452">
    <property type="entry name" value="TPR-like"/>
    <property type="match status" value="1"/>
</dbReference>
<name>A0ABW4S622_9RHOB</name>
<dbReference type="InterPro" id="IPR019734">
    <property type="entry name" value="TPR_rpt"/>
</dbReference>